<evidence type="ECO:0000259" key="5">
    <source>
        <dbReference type="PROSITE" id="PS50977"/>
    </source>
</evidence>
<dbReference type="GO" id="GO:0003700">
    <property type="term" value="F:DNA-binding transcription factor activity"/>
    <property type="evidence" value="ECO:0007669"/>
    <property type="project" value="TreeGrafter"/>
</dbReference>
<dbReference type="PANTHER" id="PTHR30055">
    <property type="entry name" value="HTH-TYPE TRANSCRIPTIONAL REGULATOR RUTR"/>
    <property type="match status" value="1"/>
</dbReference>
<dbReference type="GO" id="GO:0000976">
    <property type="term" value="F:transcription cis-regulatory region binding"/>
    <property type="evidence" value="ECO:0007669"/>
    <property type="project" value="TreeGrafter"/>
</dbReference>
<feature type="DNA-binding region" description="H-T-H motif" evidence="4">
    <location>
        <begin position="88"/>
        <end position="107"/>
    </location>
</feature>
<evidence type="ECO:0000256" key="4">
    <source>
        <dbReference type="PROSITE-ProRule" id="PRU00335"/>
    </source>
</evidence>
<evidence type="ECO:0000313" key="7">
    <source>
        <dbReference type="Proteomes" id="UP000188929"/>
    </source>
</evidence>
<dbReference type="PANTHER" id="PTHR30055:SF234">
    <property type="entry name" value="HTH-TYPE TRANSCRIPTIONAL REGULATOR BETI"/>
    <property type="match status" value="1"/>
</dbReference>
<dbReference type="SUPFAM" id="SSF46689">
    <property type="entry name" value="Homeodomain-like"/>
    <property type="match status" value="1"/>
</dbReference>
<dbReference type="Proteomes" id="UP000188929">
    <property type="component" value="Unassembled WGS sequence"/>
</dbReference>
<dbReference type="PROSITE" id="PS50977">
    <property type="entry name" value="HTH_TETR_2"/>
    <property type="match status" value="1"/>
</dbReference>
<dbReference type="STRING" id="1834516.BL253_27780"/>
<keyword evidence="3" id="KW-0804">Transcription</keyword>
<evidence type="ECO:0000256" key="2">
    <source>
        <dbReference type="ARBA" id="ARBA00023125"/>
    </source>
</evidence>
<keyword evidence="7" id="KW-1185">Reference proteome</keyword>
<dbReference type="Gene3D" id="1.10.357.10">
    <property type="entry name" value="Tetracycline Repressor, domain 2"/>
    <property type="match status" value="1"/>
</dbReference>
<gene>
    <name evidence="6" type="ORF">BL253_27780</name>
</gene>
<keyword evidence="2 4" id="KW-0238">DNA-binding</keyword>
<dbReference type="InterPro" id="IPR001647">
    <property type="entry name" value="HTH_TetR"/>
</dbReference>
<evidence type="ECO:0000256" key="1">
    <source>
        <dbReference type="ARBA" id="ARBA00023015"/>
    </source>
</evidence>
<proteinExistence type="predicted"/>
<evidence type="ECO:0000256" key="3">
    <source>
        <dbReference type="ARBA" id="ARBA00023163"/>
    </source>
</evidence>
<dbReference type="AlphaFoldDB" id="A0A1V2I699"/>
<sequence>MPADLVDVAIQASADLGKDVAEVSVVEIARRAGISRTTLLRRLGGTRGPLDDAVRAAGVDPGGQPPVRQRAIEAGGRLVAEQGLGALTLEAVASAADCSVYSLYAVFGGRLGLLQAIFKRYRPTLDLDDASLGPDLTAAVTEIYRQLARGLTREPAIMPAVLAAILTHPHDPAAAEMITGILPLSPLFRVRDWLVIQIHAGRIRDIPSVLLLQQMIAPLVVHVLLRPFAARTPRLEAPELDRACVILAENFVRAVAADG</sequence>
<organism evidence="6 7">
    <name type="scientific">Pseudofrankia asymbiotica</name>
    <dbReference type="NCBI Taxonomy" id="1834516"/>
    <lineage>
        <taxon>Bacteria</taxon>
        <taxon>Bacillati</taxon>
        <taxon>Actinomycetota</taxon>
        <taxon>Actinomycetes</taxon>
        <taxon>Frankiales</taxon>
        <taxon>Frankiaceae</taxon>
        <taxon>Pseudofrankia</taxon>
    </lineage>
</organism>
<dbReference type="RefSeq" id="WP_076820345.1">
    <property type="nucleotide sequence ID" value="NZ_MOMC01000060.1"/>
</dbReference>
<protein>
    <recommendedName>
        <fullName evidence="5">HTH tetR-type domain-containing protein</fullName>
    </recommendedName>
</protein>
<feature type="domain" description="HTH tetR-type" evidence="5">
    <location>
        <begin position="65"/>
        <end position="125"/>
    </location>
</feature>
<comment type="caution">
    <text evidence="6">The sequence shown here is derived from an EMBL/GenBank/DDBJ whole genome shotgun (WGS) entry which is preliminary data.</text>
</comment>
<keyword evidence="1" id="KW-0805">Transcription regulation</keyword>
<dbReference type="InterPro" id="IPR050109">
    <property type="entry name" value="HTH-type_TetR-like_transc_reg"/>
</dbReference>
<dbReference type="InterPro" id="IPR009057">
    <property type="entry name" value="Homeodomain-like_sf"/>
</dbReference>
<dbReference type="Pfam" id="PF00440">
    <property type="entry name" value="TetR_N"/>
    <property type="match status" value="1"/>
</dbReference>
<name>A0A1V2I699_9ACTN</name>
<evidence type="ECO:0000313" key="6">
    <source>
        <dbReference type="EMBL" id="ONH25418.1"/>
    </source>
</evidence>
<accession>A0A1V2I699</accession>
<reference evidence="7" key="1">
    <citation type="submission" date="2016-10" db="EMBL/GenBank/DDBJ databases">
        <title>Frankia sp. NRRL B-16386 Genome sequencing.</title>
        <authorList>
            <person name="Ghodhbane-Gtari F."/>
            <person name="Swanson E."/>
            <person name="Gueddou A."/>
            <person name="Hezbri K."/>
            <person name="Ktari K."/>
            <person name="Nouioui I."/>
            <person name="Morris K."/>
            <person name="Simpson S."/>
            <person name="Abebe-Akele F."/>
            <person name="Thomas K."/>
            <person name="Gtari M."/>
            <person name="Tisa L.S."/>
        </authorList>
    </citation>
    <scope>NUCLEOTIDE SEQUENCE [LARGE SCALE GENOMIC DNA]</scope>
    <source>
        <strain evidence="7">NRRL B-16386</strain>
    </source>
</reference>
<dbReference type="EMBL" id="MOMC01000060">
    <property type="protein sequence ID" value="ONH25418.1"/>
    <property type="molecule type" value="Genomic_DNA"/>
</dbReference>
<dbReference type="OrthoDB" id="3467435at2"/>